<dbReference type="AlphaFoldDB" id="A0A023D2D5"/>
<sequence length="258" mass="28591">MEDGSQRWQGSRWYDLLPEAISILDAAGHNDWTFGGGTALAIWLDHRISYDIDIFTRGSLIHLTSQFCAETKRVLGASGKSQFPGYYLKLELADGEIDFLTPPPLTRDPTRGMTLDDIFTQSGLAYSGTDGDRIINVELPTEILARKILYRRHAFKPRDVFDLAAALEWSPDVLNPAVEVFKAQPDIIEQLEARLHAMRPAYEAQAHAVISPRPGHEHRLSAAAIDLCLNEVSRLKPLVIEPEPSSGQKPSPGPTPSI</sequence>
<dbReference type="Pfam" id="PF08843">
    <property type="entry name" value="AbiEii"/>
    <property type="match status" value="1"/>
</dbReference>
<evidence type="ECO:0000313" key="2">
    <source>
        <dbReference type="EMBL" id="GAJ28318.1"/>
    </source>
</evidence>
<evidence type="ECO:0000256" key="1">
    <source>
        <dbReference type="SAM" id="MobiDB-lite"/>
    </source>
</evidence>
<dbReference type="EMBL" id="BAND01000018">
    <property type="protein sequence ID" value="GAJ28318.1"/>
    <property type="molecule type" value="Genomic_DNA"/>
</dbReference>
<organism evidence="2 3">
    <name type="scientific">Acidomonas methanolica NBRC 104435</name>
    <dbReference type="NCBI Taxonomy" id="1231351"/>
    <lineage>
        <taxon>Bacteria</taxon>
        <taxon>Pseudomonadati</taxon>
        <taxon>Pseudomonadota</taxon>
        <taxon>Alphaproteobacteria</taxon>
        <taxon>Acetobacterales</taxon>
        <taxon>Acetobacteraceae</taxon>
        <taxon>Acidomonas</taxon>
    </lineage>
</organism>
<keyword evidence="3" id="KW-1185">Reference proteome</keyword>
<name>A0A023D2D5_ACIMT</name>
<dbReference type="InterPro" id="IPR014942">
    <property type="entry name" value="AbiEii"/>
</dbReference>
<reference evidence="2 3" key="2">
    <citation type="journal article" date="2014" name="FEMS Microbiol. Lett.">
        <title>Draft genomic DNA sequence of the facultatively methylotrophic bacterium Acidomonas methanolica type strain MB58.</title>
        <authorList>
            <person name="Higashiura N."/>
            <person name="Hadano H."/>
            <person name="Hirakawa H."/>
            <person name="Matsutani M."/>
            <person name="Takabe S."/>
            <person name="Matsushita K."/>
            <person name="Azuma Y."/>
        </authorList>
    </citation>
    <scope>NUCLEOTIDE SEQUENCE [LARGE SCALE GENOMIC DNA]</scope>
    <source>
        <strain evidence="2 3">MB58</strain>
    </source>
</reference>
<reference evidence="3" key="1">
    <citation type="journal article" date="2014" name="FEMS Microbiol. Lett.">
        <title>Draft Genomic DNA Sequence of the Facultatively Methylotrophic Bacterium Acidomonas methanolica type strain MB58.</title>
        <authorList>
            <person name="Higashiura N."/>
            <person name="Hadano H."/>
            <person name="Hirakawa H."/>
            <person name="Matsutani M."/>
            <person name="Takabe S."/>
            <person name="Matsushita K."/>
            <person name="Azuma Y."/>
        </authorList>
    </citation>
    <scope>NUCLEOTIDE SEQUENCE [LARGE SCALE GENOMIC DNA]</scope>
    <source>
        <strain evidence="3">MB58</strain>
    </source>
</reference>
<accession>A0A023D2D5</accession>
<evidence type="ECO:0008006" key="4">
    <source>
        <dbReference type="Google" id="ProtNLM"/>
    </source>
</evidence>
<comment type="caution">
    <text evidence="2">The sequence shown here is derived from an EMBL/GenBank/DDBJ whole genome shotgun (WGS) entry which is preliminary data.</text>
</comment>
<feature type="region of interest" description="Disordered" evidence="1">
    <location>
        <begin position="239"/>
        <end position="258"/>
    </location>
</feature>
<dbReference type="OrthoDB" id="7305331at2"/>
<dbReference type="RefSeq" id="WP_042056759.1">
    <property type="nucleotide sequence ID" value="NZ_BAND01000018.1"/>
</dbReference>
<proteinExistence type="predicted"/>
<evidence type="ECO:0000313" key="3">
    <source>
        <dbReference type="Proteomes" id="UP000019760"/>
    </source>
</evidence>
<protein>
    <recommendedName>
        <fullName evidence="4">Nucleotidyl transferase AbiEii/AbiGii toxin family protein</fullName>
    </recommendedName>
</protein>
<gene>
    <name evidence="2" type="ORF">Amme_018_043</name>
</gene>
<dbReference type="Proteomes" id="UP000019760">
    <property type="component" value="Unassembled WGS sequence"/>
</dbReference>